<gene>
    <name evidence="2" type="ORF">MHBO_003666</name>
</gene>
<dbReference type="Proteomes" id="UP001439008">
    <property type="component" value="Unassembled WGS sequence"/>
</dbReference>
<proteinExistence type="predicted"/>
<evidence type="ECO:0000313" key="3">
    <source>
        <dbReference type="Proteomes" id="UP001439008"/>
    </source>
</evidence>
<feature type="region of interest" description="Disordered" evidence="1">
    <location>
        <begin position="54"/>
        <end position="83"/>
    </location>
</feature>
<evidence type="ECO:0000256" key="1">
    <source>
        <dbReference type="SAM" id="MobiDB-lite"/>
    </source>
</evidence>
<keyword evidence="3" id="KW-1185">Reference proteome</keyword>
<name>A0ABV2AR53_9EUKA</name>
<comment type="caution">
    <text evidence="2">The sequence shown here is derived from an EMBL/GenBank/DDBJ whole genome shotgun (WGS) entry which is preliminary data.</text>
</comment>
<organism evidence="2 3">
    <name type="scientific">Bonamia ostreae</name>
    <dbReference type="NCBI Taxonomy" id="126728"/>
    <lineage>
        <taxon>Eukaryota</taxon>
        <taxon>Sar</taxon>
        <taxon>Rhizaria</taxon>
        <taxon>Endomyxa</taxon>
        <taxon>Ascetosporea</taxon>
        <taxon>Haplosporida</taxon>
        <taxon>Bonamia</taxon>
    </lineage>
</organism>
<sequence length="124" mass="14895">MFVLQKFLNQHITKRHAEAAKTFLSKEEQNDFFQNFMNDKDHFQLEKVESLIPGDTSSRYSRNENSRHRNSRNGFNGRRGSRFNSRRGVRFKRRSYVDFDKPPCEEEVHNDYGFSSEAKFLFKF</sequence>
<accession>A0ABV2AR53</accession>
<evidence type="ECO:0000313" key="2">
    <source>
        <dbReference type="EMBL" id="MES1922150.1"/>
    </source>
</evidence>
<reference evidence="2 3" key="1">
    <citation type="journal article" date="2024" name="BMC Biol.">
        <title>Comparative genomics of Ascetosporea gives new insight into the evolutionary basis for animal parasitism in Rhizaria.</title>
        <authorList>
            <person name="Hiltunen Thoren M."/>
            <person name="Onut-Brannstrom I."/>
            <person name="Alfjorden A."/>
            <person name="Peckova H."/>
            <person name="Swords F."/>
            <person name="Hooper C."/>
            <person name="Holzer A.S."/>
            <person name="Bass D."/>
            <person name="Burki F."/>
        </authorList>
    </citation>
    <scope>NUCLEOTIDE SEQUENCE [LARGE SCALE GENOMIC DNA]</scope>
    <source>
        <strain evidence="2">20-A016</strain>
    </source>
</reference>
<dbReference type="EMBL" id="JBDODL010002285">
    <property type="protein sequence ID" value="MES1922150.1"/>
    <property type="molecule type" value="Genomic_DNA"/>
</dbReference>
<protein>
    <submittedName>
        <fullName evidence="2">Uncharacterized protein</fullName>
    </submittedName>
</protein>